<evidence type="ECO:0000313" key="5">
    <source>
        <dbReference type="Proteomes" id="UP000480548"/>
    </source>
</evidence>
<evidence type="ECO:0000256" key="1">
    <source>
        <dbReference type="SAM" id="MobiDB-lite"/>
    </source>
</evidence>
<dbReference type="AlphaFoldDB" id="A0A7C8NG29"/>
<evidence type="ECO:0000313" key="4">
    <source>
        <dbReference type="Proteomes" id="UP000475325"/>
    </source>
</evidence>
<proteinExistence type="predicted"/>
<protein>
    <submittedName>
        <fullName evidence="2">Uncharacterized protein</fullName>
    </submittedName>
</protein>
<name>A0A7C8NG29_ORBOL</name>
<evidence type="ECO:0000313" key="2">
    <source>
        <dbReference type="EMBL" id="KAF3104966.1"/>
    </source>
</evidence>
<dbReference type="EMBL" id="WIQZ01000027">
    <property type="protein sequence ID" value="KAF3136928.1"/>
    <property type="molecule type" value="Genomic_DNA"/>
</dbReference>
<dbReference type="EMBL" id="WIQW01000015">
    <property type="protein sequence ID" value="KAF3104966.1"/>
    <property type="molecule type" value="Genomic_DNA"/>
</dbReference>
<feature type="compositionally biased region" description="Polar residues" evidence="1">
    <location>
        <begin position="72"/>
        <end position="85"/>
    </location>
</feature>
<gene>
    <name evidence="2" type="ORF">TWF102_002727</name>
    <name evidence="3" type="ORF">TWF703_005248</name>
</gene>
<dbReference type="Proteomes" id="UP000475325">
    <property type="component" value="Unassembled WGS sequence"/>
</dbReference>
<organism evidence="2 4">
    <name type="scientific">Orbilia oligospora</name>
    <name type="common">Nematode-trapping fungus</name>
    <name type="synonym">Arthrobotrys oligospora</name>
    <dbReference type="NCBI Taxonomy" id="2813651"/>
    <lineage>
        <taxon>Eukaryota</taxon>
        <taxon>Fungi</taxon>
        <taxon>Dikarya</taxon>
        <taxon>Ascomycota</taxon>
        <taxon>Pezizomycotina</taxon>
        <taxon>Orbiliomycetes</taxon>
        <taxon>Orbiliales</taxon>
        <taxon>Orbiliaceae</taxon>
        <taxon>Orbilia</taxon>
    </lineage>
</organism>
<evidence type="ECO:0000313" key="3">
    <source>
        <dbReference type="EMBL" id="KAF3136928.1"/>
    </source>
</evidence>
<reference evidence="4 5" key="1">
    <citation type="submission" date="2019-06" db="EMBL/GenBank/DDBJ databases">
        <authorList>
            <person name="Palmer J.M."/>
        </authorList>
    </citation>
    <scope>NUCLEOTIDE SEQUENCE [LARGE SCALE GENOMIC DNA]</scope>
    <source>
        <strain evidence="2 4">TWF102</strain>
        <strain evidence="3 5">TWF703</strain>
    </source>
</reference>
<feature type="region of interest" description="Disordered" evidence="1">
    <location>
        <begin position="28"/>
        <end position="109"/>
    </location>
</feature>
<accession>A0A7C8NG29</accession>
<feature type="compositionally biased region" description="Low complexity" evidence="1">
    <location>
        <begin position="53"/>
        <end position="71"/>
    </location>
</feature>
<sequence>MDDQPPTTPPKKSIKSYITTISRKVSQKTVTGAQHLGTLARSATTVSRRSKPSKSSGRKYSTTTNTTTTTTMKSITSVFIPSSDVNGMNNNNSGNIGGGPPAPRLPNVVYRSPDADFIESQMEARIRSIGANNNGGGENKEEEGGDGDDKEEKEEKKKDRMGGYTIRIISPNCNNEA</sequence>
<feature type="compositionally biased region" description="Acidic residues" evidence="1">
    <location>
        <begin position="140"/>
        <end position="152"/>
    </location>
</feature>
<feature type="region of interest" description="Disordered" evidence="1">
    <location>
        <begin position="123"/>
        <end position="177"/>
    </location>
</feature>
<dbReference type="Proteomes" id="UP000480548">
    <property type="component" value="Unassembled WGS sequence"/>
</dbReference>
<comment type="caution">
    <text evidence="2">The sequence shown here is derived from an EMBL/GenBank/DDBJ whole genome shotgun (WGS) entry which is preliminary data.</text>
</comment>